<evidence type="ECO:0000256" key="3">
    <source>
        <dbReference type="ARBA" id="ARBA00023239"/>
    </source>
</evidence>
<dbReference type="EMBL" id="CP071869">
    <property type="protein sequence ID" value="QTE21303.1"/>
    <property type="molecule type" value="Genomic_DNA"/>
</dbReference>
<dbReference type="InterPro" id="IPR001926">
    <property type="entry name" value="TrpB-like_PALP"/>
</dbReference>
<protein>
    <submittedName>
        <fullName evidence="5">Pyridoxal-phosphate dependent enzyme</fullName>
    </submittedName>
</protein>
<dbReference type="Pfam" id="PF00291">
    <property type="entry name" value="PALP"/>
    <property type="match status" value="1"/>
</dbReference>
<feature type="domain" description="Tryptophan synthase beta chain-like PALP" evidence="4">
    <location>
        <begin position="21"/>
        <end position="99"/>
    </location>
</feature>
<keyword evidence="3" id="KW-0456">Lyase</keyword>
<proteinExistence type="predicted"/>
<organism evidence="5 6">
    <name type="scientific">Polaribacter cellanae</name>
    <dbReference type="NCBI Taxonomy" id="2818493"/>
    <lineage>
        <taxon>Bacteria</taxon>
        <taxon>Pseudomonadati</taxon>
        <taxon>Bacteroidota</taxon>
        <taxon>Flavobacteriia</taxon>
        <taxon>Flavobacteriales</taxon>
        <taxon>Flavobacteriaceae</taxon>
    </lineage>
</organism>
<dbReference type="PANTHER" id="PTHR48078:SF6">
    <property type="entry name" value="L-THREONINE DEHYDRATASE CATABOLIC TDCB"/>
    <property type="match status" value="1"/>
</dbReference>
<dbReference type="GO" id="GO:0009097">
    <property type="term" value="P:isoleucine biosynthetic process"/>
    <property type="evidence" value="ECO:0007669"/>
    <property type="project" value="TreeGrafter"/>
</dbReference>
<dbReference type="AlphaFoldDB" id="A0A975CK99"/>
<dbReference type="KEGG" id="pcea:J3359_10730"/>
<gene>
    <name evidence="5" type="ORF">J3359_10730</name>
</gene>
<dbReference type="GO" id="GO:0006565">
    <property type="term" value="P:L-serine catabolic process"/>
    <property type="evidence" value="ECO:0007669"/>
    <property type="project" value="TreeGrafter"/>
</dbReference>
<dbReference type="GO" id="GO:0003941">
    <property type="term" value="F:L-serine ammonia-lyase activity"/>
    <property type="evidence" value="ECO:0007669"/>
    <property type="project" value="TreeGrafter"/>
</dbReference>
<dbReference type="GO" id="GO:0006567">
    <property type="term" value="P:L-threonine catabolic process"/>
    <property type="evidence" value="ECO:0007669"/>
    <property type="project" value="TreeGrafter"/>
</dbReference>
<keyword evidence="6" id="KW-1185">Reference proteome</keyword>
<reference evidence="5 6" key="1">
    <citation type="submission" date="2021-03" db="EMBL/GenBank/DDBJ databases">
        <title>Complete genome of Polaribacter_sp.SM13.</title>
        <authorList>
            <person name="Jeong S.W."/>
            <person name="Bae J.W."/>
        </authorList>
    </citation>
    <scope>NUCLEOTIDE SEQUENCE [LARGE SCALE GENOMIC DNA]</scope>
    <source>
        <strain evidence="5 6">SM13</strain>
    </source>
</reference>
<dbReference type="InterPro" id="IPR000634">
    <property type="entry name" value="Ser/Thr_deHydtase_PyrdxlP-BS"/>
</dbReference>
<sequence length="104" mass="11595">MIHFKDISLKTIYEAKERIAPMVFKTPLLTSFVLSQKWNKNIALKLENLQPTGAFKLRGAANAMLSLSDAEKKRGVVTMSTGNHGKAVAYVAKKTKYKSCNLHL</sequence>
<comment type="cofactor">
    <cofactor evidence="1">
        <name>pyridoxal 5'-phosphate</name>
        <dbReference type="ChEBI" id="CHEBI:597326"/>
    </cofactor>
</comment>
<dbReference type="GO" id="GO:0004794">
    <property type="term" value="F:threonine deaminase activity"/>
    <property type="evidence" value="ECO:0007669"/>
    <property type="project" value="TreeGrafter"/>
</dbReference>
<evidence type="ECO:0000259" key="4">
    <source>
        <dbReference type="Pfam" id="PF00291"/>
    </source>
</evidence>
<dbReference type="InterPro" id="IPR050147">
    <property type="entry name" value="Ser/Thr_Dehydratase"/>
</dbReference>
<accession>A0A975CK99</accession>
<evidence type="ECO:0000313" key="5">
    <source>
        <dbReference type="EMBL" id="QTE21303.1"/>
    </source>
</evidence>
<evidence type="ECO:0000256" key="2">
    <source>
        <dbReference type="ARBA" id="ARBA00022898"/>
    </source>
</evidence>
<evidence type="ECO:0000256" key="1">
    <source>
        <dbReference type="ARBA" id="ARBA00001933"/>
    </source>
</evidence>
<dbReference type="GO" id="GO:0030170">
    <property type="term" value="F:pyridoxal phosphate binding"/>
    <property type="evidence" value="ECO:0007669"/>
    <property type="project" value="InterPro"/>
</dbReference>
<evidence type="ECO:0000313" key="6">
    <source>
        <dbReference type="Proteomes" id="UP000663920"/>
    </source>
</evidence>
<dbReference type="Gene3D" id="3.40.50.1100">
    <property type="match status" value="2"/>
</dbReference>
<dbReference type="RefSeq" id="WP_208076862.1">
    <property type="nucleotide sequence ID" value="NZ_CP071869.1"/>
</dbReference>
<dbReference type="PROSITE" id="PS00165">
    <property type="entry name" value="DEHYDRATASE_SER_THR"/>
    <property type="match status" value="1"/>
</dbReference>
<dbReference type="PANTHER" id="PTHR48078">
    <property type="entry name" value="THREONINE DEHYDRATASE, MITOCHONDRIAL-RELATED"/>
    <property type="match status" value="1"/>
</dbReference>
<dbReference type="Proteomes" id="UP000663920">
    <property type="component" value="Chromosome"/>
</dbReference>
<dbReference type="InterPro" id="IPR036052">
    <property type="entry name" value="TrpB-like_PALP_sf"/>
</dbReference>
<dbReference type="SUPFAM" id="SSF53686">
    <property type="entry name" value="Tryptophan synthase beta subunit-like PLP-dependent enzymes"/>
    <property type="match status" value="1"/>
</dbReference>
<name>A0A975CK99_9FLAO</name>
<keyword evidence="2" id="KW-0663">Pyridoxal phosphate</keyword>